<name>X1H9Q8_9ZZZZ</name>
<feature type="non-terminal residue" evidence="2">
    <location>
        <position position="1"/>
    </location>
</feature>
<sequence length="207" mass="23369">AVDIAYQSITFDGGRGCINCSGIIYNGKDSYEEFRDRLAEKMASLEPLDPMNPRAEIPAMATDPARGLYKFIRSRMDSSVKDITAKFRGSDEFLHVDNGLSYLLPTLLEVGEESEIRTDEYPHAFGTICRPNDYYPEELVEDSLAVGYLTDDPSKAKRLLRDPSIKKVFVNDQTFNMDIAQPHEGFQADFLYKSKATNYDGINNILK</sequence>
<proteinExistence type="predicted"/>
<dbReference type="EMBL" id="BARU01016890">
    <property type="protein sequence ID" value="GAH53805.1"/>
    <property type="molecule type" value="Genomic_DNA"/>
</dbReference>
<dbReference type="Pfam" id="PF00171">
    <property type="entry name" value="Aldedh"/>
    <property type="match status" value="1"/>
</dbReference>
<dbReference type="Gene3D" id="3.40.309.10">
    <property type="entry name" value="Aldehyde Dehydrogenase, Chain A, domain 2"/>
    <property type="match status" value="1"/>
</dbReference>
<evidence type="ECO:0000313" key="2">
    <source>
        <dbReference type="EMBL" id="GAH53805.1"/>
    </source>
</evidence>
<feature type="domain" description="Aldehyde dehydrogenase" evidence="1">
    <location>
        <begin position="1"/>
        <end position="188"/>
    </location>
</feature>
<organism evidence="2">
    <name type="scientific">marine sediment metagenome</name>
    <dbReference type="NCBI Taxonomy" id="412755"/>
    <lineage>
        <taxon>unclassified sequences</taxon>
        <taxon>metagenomes</taxon>
        <taxon>ecological metagenomes</taxon>
    </lineage>
</organism>
<dbReference type="InterPro" id="IPR015590">
    <property type="entry name" value="Aldehyde_DH_dom"/>
</dbReference>
<dbReference type="SUPFAM" id="SSF53720">
    <property type="entry name" value="ALDH-like"/>
    <property type="match status" value="1"/>
</dbReference>
<reference evidence="2" key="1">
    <citation type="journal article" date="2014" name="Front. Microbiol.">
        <title>High frequency of phylogenetically diverse reductive dehalogenase-homologous genes in deep subseafloor sedimentary metagenomes.</title>
        <authorList>
            <person name="Kawai M."/>
            <person name="Futagami T."/>
            <person name="Toyoda A."/>
            <person name="Takaki Y."/>
            <person name="Nishi S."/>
            <person name="Hori S."/>
            <person name="Arai W."/>
            <person name="Tsubouchi T."/>
            <person name="Morono Y."/>
            <person name="Uchiyama I."/>
            <person name="Ito T."/>
            <person name="Fujiyama A."/>
            <person name="Inagaki F."/>
            <person name="Takami H."/>
        </authorList>
    </citation>
    <scope>NUCLEOTIDE SEQUENCE</scope>
    <source>
        <strain evidence="2">Expedition CK06-06</strain>
    </source>
</reference>
<comment type="caution">
    <text evidence="2">The sequence shown here is derived from an EMBL/GenBank/DDBJ whole genome shotgun (WGS) entry which is preliminary data.</text>
</comment>
<dbReference type="InterPro" id="IPR016163">
    <property type="entry name" value="Ald_DH_C"/>
</dbReference>
<accession>X1H9Q8</accession>
<gene>
    <name evidence="2" type="ORF">S03H2_28042</name>
</gene>
<dbReference type="GO" id="GO:0016620">
    <property type="term" value="F:oxidoreductase activity, acting on the aldehyde or oxo group of donors, NAD or NADP as acceptor"/>
    <property type="evidence" value="ECO:0007669"/>
    <property type="project" value="InterPro"/>
</dbReference>
<dbReference type="InterPro" id="IPR016161">
    <property type="entry name" value="Ald_DH/histidinol_DH"/>
</dbReference>
<dbReference type="AlphaFoldDB" id="X1H9Q8"/>
<protein>
    <recommendedName>
        <fullName evidence="1">Aldehyde dehydrogenase domain-containing protein</fullName>
    </recommendedName>
</protein>
<evidence type="ECO:0000259" key="1">
    <source>
        <dbReference type="Pfam" id="PF00171"/>
    </source>
</evidence>